<keyword evidence="1" id="KW-0812">Transmembrane</keyword>
<protein>
    <submittedName>
        <fullName evidence="2">Uncharacterized protein</fullName>
    </submittedName>
</protein>
<organism evidence="2">
    <name type="scientific">Siphoviridae sp. ctQqU1</name>
    <dbReference type="NCBI Taxonomy" id="2825496"/>
    <lineage>
        <taxon>Viruses</taxon>
        <taxon>Duplodnaviria</taxon>
        <taxon>Heunggongvirae</taxon>
        <taxon>Uroviricota</taxon>
        <taxon>Caudoviricetes</taxon>
    </lineage>
</organism>
<evidence type="ECO:0000256" key="1">
    <source>
        <dbReference type="SAM" id="Phobius"/>
    </source>
</evidence>
<sequence length="32" mass="3602">MASRSIHSILLGIVNATFLHIQLTTKRSQFSM</sequence>
<accession>A0A8S5Q4T3</accession>
<evidence type="ECO:0000313" key="2">
    <source>
        <dbReference type="EMBL" id="DAE13661.1"/>
    </source>
</evidence>
<reference evidence="2" key="1">
    <citation type="journal article" date="2021" name="Proc. Natl. Acad. Sci. U.S.A.">
        <title>A Catalog of Tens of Thousands of Viruses from Human Metagenomes Reveals Hidden Associations with Chronic Diseases.</title>
        <authorList>
            <person name="Tisza M.J."/>
            <person name="Buck C.B."/>
        </authorList>
    </citation>
    <scope>NUCLEOTIDE SEQUENCE</scope>
    <source>
        <strain evidence="2">CtQqU1</strain>
    </source>
</reference>
<feature type="transmembrane region" description="Helical" evidence="1">
    <location>
        <begin position="6"/>
        <end position="23"/>
    </location>
</feature>
<proteinExistence type="predicted"/>
<keyword evidence="1" id="KW-1133">Transmembrane helix</keyword>
<dbReference type="EMBL" id="BK015568">
    <property type="protein sequence ID" value="DAE13661.1"/>
    <property type="molecule type" value="Genomic_DNA"/>
</dbReference>
<keyword evidence="1" id="KW-0472">Membrane</keyword>
<name>A0A8S5Q4T3_9CAUD</name>